<protein>
    <submittedName>
        <fullName evidence="2">Ribonuclease H-like domain-containing protein</fullName>
    </submittedName>
</protein>
<dbReference type="InterPro" id="IPR013103">
    <property type="entry name" value="RVT_2"/>
</dbReference>
<feature type="domain" description="Reverse transcriptase Ty1/copia-type" evidence="1">
    <location>
        <begin position="12"/>
        <end position="75"/>
    </location>
</feature>
<evidence type="ECO:0000313" key="3">
    <source>
        <dbReference type="Proteomes" id="UP001151760"/>
    </source>
</evidence>
<reference evidence="2" key="2">
    <citation type="submission" date="2022-01" db="EMBL/GenBank/DDBJ databases">
        <authorList>
            <person name="Yamashiro T."/>
            <person name="Shiraishi A."/>
            <person name="Satake H."/>
            <person name="Nakayama K."/>
        </authorList>
    </citation>
    <scope>NUCLEOTIDE SEQUENCE</scope>
</reference>
<dbReference type="EMBL" id="BQNB010018689">
    <property type="protein sequence ID" value="GJT77172.1"/>
    <property type="molecule type" value="Genomic_DNA"/>
</dbReference>
<organism evidence="2 3">
    <name type="scientific">Tanacetum coccineum</name>
    <dbReference type="NCBI Taxonomy" id="301880"/>
    <lineage>
        <taxon>Eukaryota</taxon>
        <taxon>Viridiplantae</taxon>
        <taxon>Streptophyta</taxon>
        <taxon>Embryophyta</taxon>
        <taxon>Tracheophyta</taxon>
        <taxon>Spermatophyta</taxon>
        <taxon>Magnoliopsida</taxon>
        <taxon>eudicotyledons</taxon>
        <taxon>Gunneridae</taxon>
        <taxon>Pentapetalae</taxon>
        <taxon>asterids</taxon>
        <taxon>campanulids</taxon>
        <taxon>Asterales</taxon>
        <taxon>Asteraceae</taxon>
        <taxon>Asteroideae</taxon>
        <taxon>Anthemideae</taxon>
        <taxon>Anthemidinae</taxon>
        <taxon>Tanacetum</taxon>
    </lineage>
</organism>
<evidence type="ECO:0000259" key="1">
    <source>
        <dbReference type="Pfam" id="PF07727"/>
    </source>
</evidence>
<dbReference type="Proteomes" id="UP001151760">
    <property type="component" value="Unassembled WGS sequence"/>
</dbReference>
<dbReference type="Pfam" id="PF07727">
    <property type="entry name" value="RVT_2"/>
    <property type="match status" value="1"/>
</dbReference>
<reference evidence="2" key="1">
    <citation type="journal article" date="2022" name="Int. J. Mol. Sci.">
        <title>Draft Genome of Tanacetum Coccineum: Genomic Comparison of Closely Related Tanacetum-Family Plants.</title>
        <authorList>
            <person name="Yamashiro T."/>
            <person name="Shiraishi A."/>
            <person name="Nakayama K."/>
            <person name="Satake H."/>
        </authorList>
    </citation>
    <scope>NUCLEOTIDE SEQUENCE</scope>
</reference>
<proteinExistence type="predicted"/>
<comment type="caution">
    <text evidence="2">The sequence shown here is derived from an EMBL/GenBank/DDBJ whole genome shotgun (WGS) entry which is preliminary data.</text>
</comment>
<sequence>MQEELLQFKLQQVWTLVDLPLSKRAIGTKWIYRNKKDERGIMIRNKARLVTQGYTKEGGIDYDEVFTPVAKIEAISSEDKYVDEILKKFSFSAVKTASTPMETSKPLLKDAEAEDVDIGNPNRSCLISWKQIDFIAIEEANDSTKQEYVAAASCAGQSRASTMVDDMGTDEGIKTYGYAQVTQDPAMYYGGYEAGYGVYPLAQ</sequence>
<gene>
    <name evidence="2" type="ORF">Tco_1043897</name>
</gene>
<accession>A0ABQ5GQC9</accession>
<keyword evidence="3" id="KW-1185">Reference proteome</keyword>
<evidence type="ECO:0000313" key="2">
    <source>
        <dbReference type="EMBL" id="GJT77172.1"/>
    </source>
</evidence>
<name>A0ABQ5GQC9_9ASTR</name>